<reference evidence="4" key="1">
    <citation type="submission" date="2017-02" db="UniProtKB">
        <authorList>
            <consortium name="WormBaseParasite"/>
        </authorList>
    </citation>
    <scope>IDENTIFICATION</scope>
</reference>
<dbReference type="OrthoDB" id="272687at2759"/>
<dbReference type="EMBL" id="UYRR01038386">
    <property type="protein sequence ID" value="VDK73415.1"/>
    <property type="molecule type" value="Genomic_DNA"/>
</dbReference>
<dbReference type="AlphaFoldDB" id="A0A0M3KHX7"/>
<dbReference type="InterPro" id="IPR038888">
    <property type="entry name" value="CFAP36"/>
</dbReference>
<evidence type="ECO:0000256" key="1">
    <source>
        <dbReference type="SAM" id="MobiDB-lite"/>
    </source>
</evidence>
<protein>
    <submittedName>
        <fullName evidence="4">P66_CC domain-containing protein</fullName>
    </submittedName>
</protein>
<sequence>IKQNVEHAADPTNNQTPSEAITPQPQQAKAKAAAELPRTTPPTASPSTNLYPALIPSAPPASVPEEEGKNSQTPEKVREQSVSAKKRLPTSKECPKTAEEGLSSPPSETVPKGKSGRTAADIHALLTEPVRVPTADIRARAEYLRMQRDKLLELKKVQRQKIFQETTQCSASERPKTAKAARGMLSGRAVQSRDGPANEDIIAARRELANKLKNEVVKQ</sequence>
<dbReference type="PANTHER" id="PTHR21532">
    <property type="entry name" value="PHOSPHODIESTERASE HL"/>
    <property type="match status" value="1"/>
</dbReference>
<name>A0A0M3KHX7_ANISI</name>
<keyword evidence="3" id="KW-1185">Reference proteome</keyword>
<organism evidence="4">
    <name type="scientific">Anisakis simplex</name>
    <name type="common">Herring worm</name>
    <dbReference type="NCBI Taxonomy" id="6269"/>
    <lineage>
        <taxon>Eukaryota</taxon>
        <taxon>Metazoa</taxon>
        <taxon>Ecdysozoa</taxon>
        <taxon>Nematoda</taxon>
        <taxon>Chromadorea</taxon>
        <taxon>Rhabditida</taxon>
        <taxon>Spirurina</taxon>
        <taxon>Ascaridomorpha</taxon>
        <taxon>Ascaridoidea</taxon>
        <taxon>Anisakidae</taxon>
        <taxon>Anisakis</taxon>
        <taxon>Anisakis simplex complex</taxon>
    </lineage>
</organism>
<dbReference type="GO" id="GO:0005930">
    <property type="term" value="C:axoneme"/>
    <property type="evidence" value="ECO:0007669"/>
    <property type="project" value="TreeGrafter"/>
</dbReference>
<dbReference type="PANTHER" id="PTHR21532:SF0">
    <property type="entry name" value="CILIA- AND FLAGELLA-ASSOCIATED PROTEIN 36"/>
    <property type="match status" value="1"/>
</dbReference>
<evidence type="ECO:0000313" key="2">
    <source>
        <dbReference type="EMBL" id="VDK73415.1"/>
    </source>
</evidence>
<feature type="compositionally biased region" description="Low complexity" evidence="1">
    <location>
        <begin position="23"/>
        <end position="38"/>
    </location>
</feature>
<evidence type="ECO:0000313" key="3">
    <source>
        <dbReference type="Proteomes" id="UP000267096"/>
    </source>
</evidence>
<evidence type="ECO:0000313" key="4">
    <source>
        <dbReference type="WBParaSite" id="ASIM_0002059201-mRNA-1"/>
    </source>
</evidence>
<feature type="compositionally biased region" description="Polar residues" evidence="1">
    <location>
        <begin position="11"/>
        <end position="21"/>
    </location>
</feature>
<reference evidence="2 3" key="2">
    <citation type="submission" date="2018-11" db="EMBL/GenBank/DDBJ databases">
        <authorList>
            <consortium name="Pathogen Informatics"/>
        </authorList>
    </citation>
    <scope>NUCLEOTIDE SEQUENCE [LARGE SCALE GENOMIC DNA]</scope>
</reference>
<feature type="region of interest" description="Disordered" evidence="1">
    <location>
        <begin position="1"/>
        <end position="117"/>
    </location>
</feature>
<dbReference type="Proteomes" id="UP000267096">
    <property type="component" value="Unassembled WGS sequence"/>
</dbReference>
<dbReference type="GO" id="GO:0097546">
    <property type="term" value="C:ciliary base"/>
    <property type="evidence" value="ECO:0007669"/>
    <property type="project" value="TreeGrafter"/>
</dbReference>
<gene>
    <name evidence="2" type="ORF">ASIM_LOCUS19975</name>
</gene>
<accession>A0A0M3KHX7</accession>
<dbReference type="WBParaSite" id="ASIM_0002059201-mRNA-1">
    <property type="protein sequence ID" value="ASIM_0002059201-mRNA-1"/>
    <property type="gene ID" value="ASIM_0002059201"/>
</dbReference>
<proteinExistence type="predicted"/>